<evidence type="ECO:0000256" key="2">
    <source>
        <dbReference type="ARBA" id="ARBA00023015"/>
    </source>
</evidence>
<dbReference type="PANTHER" id="PTHR30126">
    <property type="entry name" value="HTH-TYPE TRANSCRIPTIONAL REGULATOR"/>
    <property type="match status" value="1"/>
</dbReference>
<dbReference type="InterPro" id="IPR047788">
    <property type="entry name" value="LysR-like_Sec_metab"/>
</dbReference>
<sequence>MDLWQLHIFVSVVEQKSFSRASEQIHLSQPTVSTHIKELEAHFQCRLLDRLGKVTEPTRAGAVLYGYAKRMLSLKQETQSAMLDFLGHTKGQLIIGGSSIPAGYILPRMMGAFKADFPDVSILLTVGDTGQITRAVKDGELELGVVGAKTSDPDIVQEKLIEDEMKLVVPSGHEWADRTSVTCKALLSQPFIAREQGSGTWKTVISGMEKAGIDASRLAPAVTMGNSVSVIQGILNNVGISILSTIAVAEELARGRLHALSVKDLDLSRHFYLTLSRKRTRSPICEKFIHFLKEQVLV</sequence>
<dbReference type="InterPro" id="IPR005119">
    <property type="entry name" value="LysR_subst-bd"/>
</dbReference>
<dbReference type="InterPro" id="IPR036388">
    <property type="entry name" value="WH-like_DNA-bd_sf"/>
</dbReference>
<dbReference type="CDD" id="cd08420">
    <property type="entry name" value="PBP2_CysL_like"/>
    <property type="match status" value="1"/>
</dbReference>
<dbReference type="FunFam" id="1.10.10.10:FF:000001">
    <property type="entry name" value="LysR family transcriptional regulator"/>
    <property type="match status" value="1"/>
</dbReference>
<keyword evidence="7" id="KW-1185">Reference proteome</keyword>
<dbReference type="InterPro" id="IPR036390">
    <property type="entry name" value="WH_DNA-bd_sf"/>
</dbReference>
<dbReference type="GO" id="GO:0003700">
    <property type="term" value="F:DNA-binding transcription factor activity"/>
    <property type="evidence" value="ECO:0007669"/>
    <property type="project" value="InterPro"/>
</dbReference>
<evidence type="ECO:0000313" key="7">
    <source>
        <dbReference type="Proteomes" id="UP000553343"/>
    </source>
</evidence>
<protein>
    <submittedName>
        <fullName evidence="6">LysR family transcriptional regulator</fullName>
    </submittedName>
</protein>
<accession>A0A850T302</accession>
<dbReference type="Proteomes" id="UP000553343">
    <property type="component" value="Unassembled WGS sequence"/>
</dbReference>
<dbReference type="AlphaFoldDB" id="A0A850T302"/>
<reference evidence="6 7" key="1">
    <citation type="submission" date="2020-06" db="EMBL/GenBank/DDBJ databases">
        <title>High-quality draft genome of sulfate reducer Desulfobacter latus type strain AcrS2 isolated from marine sediment.</title>
        <authorList>
            <person name="Hoppe M."/>
            <person name="Larsen C.K."/>
            <person name="Marshall I.P.G."/>
            <person name="Schramm A."/>
            <person name="Marietou A.G."/>
        </authorList>
    </citation>
    <scope>NUCLEOTIDE SEQUENCE [LARGE SCALE GENOMIC DNA]</scope>
    <source>
        <strain evidence="6 7">AcRS2</strain>
    </source>
</reference>
<dbReference type="NCBIfam" id="NF040786">
    <property type="entry name" value="LysR_Sec_metab"/>
    <property type="match status" value="1"/>
</dbReference>
<dbReference type="Pfam" id="PF03466">
    <property type="entry name" value="LysR_substrate"/>
    <property type="match status" value="1"/>
</dbReference>
<dbReference type="InterPro" id="IPR000847">
    <property type="entry name" value="LysR_HTH_N"/>
</dbReference>
<feature type="domain" description="HTH lysR-type" evidence="5">
    <location>
        <begin position="1"/>
        <end position="58"/>
    </location>
</feature>
<dbReference type="PANTHER" id="PTHR30126:SF40">
    <property type="entry name" value="HTH-TYPE TRANSCRIPTIONAL REGULATOR GLTR"/>
    <property type="match status" value="1"/>
</dbReference>
<organism evidence="6 7">
    <name type="scientific">Desulfobacter latus</name>
    <dbReference type="NCBI Taxonomy" id="2292"/>
    <lineage>
        <taxon>Bacteria</taxon>
        <taxon>Pseudomonadati</taxon>
        <taxon>Thermodesulfobacteriota</taxon>
        <taxon>Desulfobacteria</taxon>
        <taxon>Desulfobacterales</taxon>
        <taxon>Desulfobacteraceae</taxon>
        <taxon>Desulfobacter</taxon>
    </lineage>
</organism>
<dbReference type="PROSITE" id="PS50931">
    <property type="entry name" value="HTH_LYSR"/>
    <property type="match status" value="1"/>
</dbReference>
<dbReference type="GO" id="GO:0000976">
    <property type="term" value="F:transcription cis-regulatory region binding"/>
    <property type="evidence" value="ECO:0007669"/>
    <property type="project" value="TreeGrafter"/>
</dbReference>
<dbReference type="SUPFAM" id="SSF46785">
    <property type="entry name" value="Winged helix' DNA-binding domain"/>
    <property type="match status" value="1"/>
</dbReference>
<keyword evidence="4" id="KW-0804">Transcription</keyword>
<dbReference type="PRINTS" id="PR00039">
    <property type="entry name" value="HTHLYSR"/>
</dbReference>
<evidence type="ECO:0000256" key="3">
    <source>
        <dbReference type="ARBA" id="ARBA00023125"/>
    </source>
</evidence>
<keyword evidence="3" id="KW-0238">DNA-binding</keyword>
<dbReference type="SUPFAM" id="SSF53850">
    <property type="entry name" value="Periplasmic binding protein-like II"/>
    <property type="match status" value="1"/>
</dbReference>
<proteinExistence type="inferred from homology"/>
<name>A0A850T302_9BACT</name>
<dbReference type="Gene3D" id="1.10.10.10">
    <property type="entry name" value="Winged helix-like DNA-binding domain superfamily/Winged helix DNA-binding domain"/>
    <property type="match status" value="1"/>
</dbReference>
<comment type="caution">
    <text evidence="6">The sequence shown here is derived from an EMBL/GenBank/DDBJ whole genome shotgun (WGS) entry which is preliminary data.</text>
</comment>
<dbReference type="RefSeq" id="WP_178365016.1">
    <property type="nucleotide sequence ID" value="NZ_JACADJ010000002.1"/>
</dbReference>
<dbReference type="Pfam" id="PF00126">
    <property type="entry name" value="HTH_1"/>
    <property type="match status" value="1"/>
</dbReference>
<evidence type="ECO:0000259" key="5">
    <source>
        <dbReference type="PROSITE" id="PS50931"/>
    </source>
</evidence>
<evidence type="ECO:0000256" key="1">
    <source>
        <dbReference type="ARBA" id="ARBA00009437"/>
    </source>
</evidence>
<dbReference type="EMBL" id="JACADJ010000002">
    <property type="protein sequence ID" value="NWH03572.1"/>
    <property type="molecule type" value="Genomic_DNA"/>
</dbReference>
<evidence type="ECO:0000256" key="4">
    <source>
        <dbReference type="ARBA" id="ARBA00023163"/>
    </source>
</evidence>
<comment type="similarity">
    <text evidence="1">Belongs to the LysR transcriptional regulatory family.</text>
</comment>
<gene>
    <name evidence="6" type="ORF">HXW94_00940</name>
</gene>
<evidence type="ECO:0000313" key="6">
    <source>
        <dbReference type="EMBL" id="NWH03572.1"/>
    </source>
</evidence>
<dbReference type="Gene3D" id="3.40.190.290">
    <property type="match status" value="1"/>
</dbReference>
<keyword evidence="2" id="KW-0805">Transcription regulation</keyword>